<name>A0A183IGS5_9BILA</name>
<keyword evidence="7 8" id="KW-0472">Membrane</keyword>
<feature type="chain" id="PRO_5043140022" evidence="9">
    <location>
        <begin position="18"/>
        <end position="632"/>
    </location>
</feature>
<reference evidence="12 13" key="2">
    <citation type="submission" date="2018-11" db="EMBL/GenBank/DDBJ databases">
        <authorList>
            <consortium name="Pathogen Informatics"/>
        </authorList>
    </citation>
    <scope>NUCLEOTIDE SEQUENCE [LARGE SCALE GENOMIC DNA]</scope>
</reference>
<dbReference type="GO" id="GO:0015421">
    <property type="term" value="F:ABC-type oligopeptide transporter activity"/>
    <property type="evidence" value="ECO:0007669"/>
    <property type="project" value="TreeGrafter"/>
</dbReference>
<dbReference type="GO" id="GO:0090374">
    <property type="term" value="P:oligopeptide export from mitochondrion"/>
    <property type="evidence" value="ECO:0007669"/>
    <property type="project" value="TreeGrafter"/>
</dbReference>
<dbReference type="InterPro" id="IPR027417">
    <property type="entry name" value="P-loop_NTPase"/>
</dbReference>
<dbReference type="PANTHER" id="PTHR43394">
    <property type="entry name" value="ATP-DEPENDENT PERMEASE MDL1, MITOCHONDRIAL"/>
    <property type="match status" value="1"/>
</dbReference>
<accession>A0A183IGS5</accession>
<evidence type="ECO:0000256" key="2">
    <source>
        <dbReference type="ARBA" id="ARBA00022448"/>
    </source>
</evidence>
<feature type="transmembrane region" description="Helical" evidence="8">
    <location>
        <begin position="293"/>
        <end position="318"/>
    </location>
</feature>
<evidence type="ECO:0000256" key="8">
    <source>
        <dbReference type="SAM" id="Phobius"/>
    </source>
</evidence>
<evidence type="ECO:0000259" key="10">
    <source>
        <dbReference type="PROSITE" id="PS50893"/>
    </source>
</evidence>
<keyword evidence="6 8" id="KW-1133">Transmembrane helix</keyword>
<evidence type="ECO:0000256" key="3">
    <source>
        <dbReference type="ARBA" id="ARBA00022692"/>
    </source>
</evidence>
<evidence type="ECO:0000313" key="12">
    <source>
        <dbReference type="EMBL" id="VDO99050.1"/>
    </source>
</evidence>
<dbReference type="GO" id="GO:0005524">
    <property type="term" value="F:ATP binding"/>
    <property type="evidence" value="ECO:0007669"/>
    <property type="project" value="UniProtKB-KW"/>
</dbReference>
<dbReference type="Pfam" id="PF00664">
    <property type="entry name" value="ABC_membrane"/>
    <property type="match status" value="1"/>
</dbReference>
<evidence type="ECO:0000256" key="6">
    <source>
        <dbReference type="ARBA" id="ARBA00022989"/>
    </source>
</evidence>
<evidence type="ECO:0000259" key="11">
    <source>
        <dbReference type="PROSITE" id="PS50929"/>
    </source>
</evidence>
<dbReference type="InterPro" id="IPR003593">
    <property type="entry name" value="AAA+_ATPase"/>
</dbReference>
<dbReference type="InterPro" id="IPR003439">
    <property type="entry name" value="ABC_transporter-like_ATP-bd"/>
</dbReference>
<dbReference type="PROSITE" id="PS50929">
    <property type="entry name" value="ABC_TM1F"/>
    <property type="match status" value="1"/>
</dbReference>
<comment type="subcellular location">
    <subcellularLocation>
        <location evidence="1">Membrane</location>
        <topology evidence="1">Multi-pass membrane protein</topology>
    </subcellularLocation>
</comment>
<evidence type="ECO:0000256" key="1">
    <source>
        <dbReference type="ARBA" id="ARBA00004141"/>
    </source>
</evidence>
<keyword evidence="5" id="KW-0067">ATP-binding</keyword>
<feature type="transmembrane region" description="Helical" evidence="8">
    <location>
        <begin position="75"/>
        <end position="97"/>
    </location>
</feature>
<keyword evidence="4" id="KW-0547">Nucleotide-binding</keyword>
<keyword evidence="2" id="KW-0813">Transport</keyword>
<dbReference type="InterPro" id="IPR011527">
    <property type="entry name" value="ABC1_TM_dom"/>
</dbReference>
<dbReference type="PROSITE" id="PS50893">
    <property type="entry name" value="ABC_TRANSPORTER_2"/>
    <property type="match status" value="1"/>
</dbReference>
<feature type="signal peptide" evidence="9">
    <location>
        <begin position="1"/>
        <end position="17"/>
    </location>
</feature>
<evidence type="ECO:0000256" key="9">
    <source>
        <dbReference type="SAM" id="SignalP"/>
    </source>
</evidence>
<gene>
    <name evidence="12" type="ORF">SBAD_LOCUS2820</name>
</gene>
<evidence type="ECO:0000256" key="7">
    <source>
        <dbReference type="ARBA" id="ARBA00023136"/>
    </source>
</evidence>
<dbReference type="OrthoDB" id="6500128at2759"/>
<dbReference type="SUPFAM" id="SSF52540">
    <property type="entry name" value="P-loop containing nucleoside triphosphate hydrolases"/>
    <property type="match status" value="1"/>
</dbReference>
<dbReference type="FunFam" id="1.20.1560.10:FF:000058">
    <property type="entry name" value="ABC transporter B family member 25"/>
    <property type="match status" value="1"/>
</dbReference>
<feature type="domain" description="ABC transporter" evidence="10">
    <location>
        <begin position="386"/>
        <end position="626"/>
    </location>
</feature>
<dbReference type="Gene3D" id="1.20.1560.10">
    <property type="entry name" value="ABC transporter type 1, transmembrane domain"/>
    <property type="match status" value="1"/>
</dbReference>
<dbReference type="Pfam" id="PF00005">
    <property type="entry name" value="ABC_tran"/>
    <property type="match status" value="1"/>
</dbReference>
<dbReference type="FunFam" id="3.40.50.300:FF:000218">
    <property type="entry name" value="Multidrug ABC transporter ATP-binding protein"/>
    <property type="match status" value="1"/>
</dbReference>
<dbReference type="InterPro" id="IPR039421">
    <property type="entry name" value="Type_1_exporter"/>
</dbReference>
<evidence type="ECO:0000313" key="13">
    <source>
        <dbReference type="Proteomes" id="UP000270296"/>
    </source>
</evidence>
<dbReference type="GO" id="GO:0005743">
    <property type="term" value="C:mitochondrial inner membrane"/>
    <property type="evidence" value="ECO:0007669"/>
    <property type="project" value="TreeGrafter"/>
</dbReference>
<feature type="domain" description="ABC transmembrane type-1" evidence="11">
    <location>
        <begin position="134"/>
        <end position="353"/>
    </location>
</feature>
<dbReference type="GO" id="GO:0016887">
    <property type="term" value="F:ATP hydrolysis activity"/>
    <property type="evidence" value="ECO:0007669"/>
    <property type="project" value="InterPro"/>
</dbReference>
<evidence type="ECO:0000256" key="5">
    <source>
        <dbReference type="ARBA" id="ARBA00022840"/>
    </source>
</evidence>
<organism evidence="14">
    <name type="scientific">Soboliphyme baturini</name>
    <dbReference type="NCBI Taxonomy" id="241478"/>
    <lineage>
        <taxon>Eukaryota</taxon>
        <taxon>Metazoa</taxon>
        <taxon>Ecdysozoa</taxon>
        <taxon>Nematoda</taxon>
        <taxon>Enoplea</taxon>
        <taxon>Dorylaimia</taxon>
        <taxon>Dioctophymatida</taxon>
        <taxon>Dioctophymatoidea</taxon>
        <taxon>Soboliphymatidae</taxon>
        <taxon>Soboliphyme</taxon>
    </lineage>
</organism>
<feature type="transmembrane region" description="Helical" evidence="8">
    <location>
        <begin position="330"/>
        <end position="348"/>
    </location>
</feature>
<feature type="transmembrane region" description="Helical" evidence="8">
    <location>
        <begin position="210"/>
        <end position="231"/>
    </location>
</feature>
<dbReference type="Proteomes" id="UP000270296">
    <property type="component" value="Unassembled WGS sequence"/>
</dbReference>
<dbReference type="InterPro" id="IPR036640">
    <property type="entry name" value="ABC1_TM_sf"/>
</dbReference>
<reference evidence="14" key="1">
    <citation type="submission" date="2016-06" db="UniProtKB">
        <authorList>
            <consortium name="WormBaseParasite"/>
        </authorList>
    </citation>
    <scope>IDENTIFICATION</scope>
</reference>
<keyword evidence="9" id="KW-0732">Signal</keyword>
<evidence type="ECO:0000313" key="14">
    <source>
        <dbReference type="WBParaSite" id="SBAD_0000295501-mRNA-1"/>
    </source>
</evidence>
<proteinExistence type="predicted"/>
<sequence length="632" mass="68240">MLLPRRLLLLFAATAKCRSPSTSSRLHVVLRRLLNSRLTPRNGLHAGAAVRGLALSKPKLNEIRKLLSLAVPERYSIGAAICLIAVSSSVSLSVPYFMGRIIDMIFAGDDVHSVDPHSTTSTAAVLSADQQKRARIVNRLREKVFNSIMSQEIAFFDRTKSGELINRLSNDVSSVGYATTVNISDGLRGVVAAVGGTTMMARNFCVSTKLALVGISVVPPVAAVAVMYGRYLKRLSQGTLDALAAANEVAAEKISNIRTVRAFNGETFEGKRYAARLKEVLTFSYKDGFANGLFFAFNGLSANILMVVILYTGSGLVCTGEITIGALSSFLFYAVFVGVSLSGITSFYTELMRGIGATARLFELTDRRPAAVCAEGVRPPALYGTVVFKNVSFAYPTRKAVPAVNNINLVLNPGSVVAVVGPSGSGKSTIAHLLLRLYDPDEGDIYIDDLNLKQLDPRWIRDQVGAVIQDVVLFSSSVAENISYPYRIADQALLEAAADRASALDFISQLPNGFDTLVGEKGVLLSDIGERQRIAIARALLKNAPILLLDEATSALDAQSEHIVKLALKRLMFHTFGKTVLIIAHRLSTVKQANEIVVLNQGRIVERGTFQELTSIENGLFTNLVQKQSLTG</sequence>
<protein>
    <submittedName>
        <fullName evidence="14">ABC transporter domain-containing protein</fullName>
    </submittedName>
</protein>
<keyword evidence="3 8" id="KW-0812">Transmembrane</keyword>
<dbReference type="EMBL" id="UZAM01007424">
    <property type="protein sequence ID" value="VDO99050.1"/>
    <property type="molecule type" value="Genomic_DNA"/>
</dbReference>
<dbReference type="Gene3D" id="3.40.50.300">
    <property type="entry name" value="P-loop containing nucleotide triphosphate hydrolases"/>
    <property type="match status" value="1"/>
</dbReference>
<dbReference type="SUPFAM" id="SSF90123">
    <property type="entry name" value="ABC transporter transmembrane region"/>
    <property type="match status" value="1"/>
</dbReference>
<dbReference type="AlphaFoldDB" id="A0A183IGS5"/>
<evidence type="ECO:0000256" key="4">
    <source>
        <dbReference type="ARBA" id="ARBA00022741"/>
    </source>
</evidence>
<dbReference type="SMART" id="SM00382">
    <property type="entry name" value="AAA"/>
    <property type="match status" value="1"/>
</dbReference>
<keyword evidence="13" id="KW-1185">Reference proteome</keyword>
<dbReference type="PANTHER" id="PTHR43394:SF1">
    <property type="entry name" value="ATP-BINDING CASSETTE SUB-FAMILY B MEMBER 10, MITOCHONDRIAL"/>
    <property type="match status" value="1"/>
</dbReference>
<dbReference type="WBParaSite" id="SBAD_0000295501-mRNA-1">
    <property type="protein sequence ID" value="SBAD_0000295501-mRNA-1"/>
    <property type="gene ID" value="SBAD_0000295501"/>
</dbReference>